<dbReference type="GO" id="GO:0032259">
    <property type="term" value="P:methylation"/>
    <property type="evidence" value="ECO:0007669"/>
    <property type="project" value="UniProtKB-KW"/>
</dbReference>
<organism evidence="2 3">
    <name type="scientific">Gymnopus androsaceus JB14</name>
    <dbReference type="NCBI Taxonomy" id="1447944"/>
    <lineage>
        <taxon>Eukaryota</taxon>
        <taxon>Fungi</taxon>
        <taxon>Dikarya</taxon>
        <taxon>Basidiomycota</taxon>
        <taxon>Agaricomycotina</taxon>
        <taxon>Agaricomycetes</taxon>
        <taxon>Agaricomycetidae</taxon>
        <taxon>Agaricales</taxon>
        <taxon>Marasmiineae</taxon>
        <taxon>Omphalotaceae</taxon>
        <taxon>Gymnopus</taxon>
    </lineage>
</organism>
<dbReference type="CDD" id="cd02440">
    <property type="entry name" value="AdoMet_MTases"/>
    <property type="match status" value="1"/>
</dbReference>
<evidence type="ECO:0000313" key="3">
    <source>
        <dbReference type="Proteomes" id="UP000799118"/>
    </source>
</evidence>
<keyword evidence="3" id="KW-1185">Reference proteome</keyword>
<keyword evidence="2" id="KW-0808">Transferase</keyword>
<dbReference type="OrthoDB" id="2013972at2759"/>
<dbReference type="EMBL" id="ML769387">
    <property type="protein sequence ID" value="KAE9409660.1"/>
    <property type="molecule type" value="Genomic_DNA"/>
</dbReference>
<dbReference type="InterPro" id="IPR041698">
    <property type="entry name" value="Methyltransf_25"/>
</dbReference>
<proteinExistence type="predicted"/>
<sequence>MSQHTDVAFIGEDDSEYFRRLFNRTFNSLNPTYLLPSDEDEVKRSELHHRMMQFVFQGNNYVGEVKKALQFGQQRRVLDLGTGCGLWAINMADEFPRAEVIGIDLAPLQPRTVPPNCTFELCDLETGIPYPDGYFDLVHARSMHIGIRDYPQLLQEAIRVLRPGGLIILIEPDLIPIVDGSRITRAPAGVGAADWSTFWETYRSCLTRQGIDITVPQRLTEMLNATGAFENVITRDGNIPVGFWPKGKWTFIDPHLLSVGQLQWLDYDLFLPALRPMFLFHGLTENQVQSLITGAQRDLYHPVAPLSAHINIVHASKQL</sequence>
<dbReference type="SUPFAM" id="SSF53335">
    <property type="entry name" value="S-adenosyl-L-methionine-dependent methyltransferases"/>
    <property type="match status" value="1"/>
</dbReference>
<evidence type="ECO:0000259" key="1">
    <source>
        <dbReference type="Pfam" id="PF13649"/>
    </source>
</evidence>
<evidence type="ECO:0000313" key="2">
    <source>
        <dbReference type="EMBL" id="KAE9409660.1"/>
    </source>
</evidence>
<reference evidence="2" key="1">
    <citation type="journal article" date="2019" name="Environ. Microbiol.">
        <title>Fungal ecological strategies reflected in gene transcription - a case study of two litter decomposers.</title>
        <authorList>
            <person name="Barbi F."/>
            <person name="Kohler A."/>
            <person name="Barry K."/>
            <person name="Baskaran P."/>
            <person name="Daum C."/>
            <person name="Fauchery L."/>
            <person name="Ihrmark K."/>
            <person name="Kuo A."/>
            <person name="LaButti K."/>
            <person name="Lipzen A."/>
            <person name="Morin E."/>
            <person name="Grigoriev I.V."/>
            <person name="Henrissat B."/>
            <person name="Lindahl B."/>
            <person name="Martin F."/>
        </authorList>
    </citation>
    <scope>NUCLEOTIDE SEQUENCE</scope>
    <source>
        <strain evidence="2">JB14</strain>
    </source>
</reference>
<dbReference type="Pfam" id="PF13649">
    <property type="entry name" value="Methyltransf_25"/>
    <property type="match status" value="1"/>
</dbReference>
<dbReference type="PANTHER" id="PTHR43591:SF24">
    <property type="entry name" value="2-METHOXY-6-POLYPRENYL-1,4-BENZOQUINOL METHYLASE, MITOCHONDRIAL"/>
    <property type="match status" value="1"/>
</dbReference>
<name>A0A6A4II46_9AGAR</name>
<dbReference type="InterPro" id="IPR029063">
    <property type="entry name" value="SAM-dependent_MTases_sf"/>
</dbReference>
<dbReference type="Gene3D" id="3.40.50.150">
    <property type="entry name" value="Vaccinia Virus protein VP39"/>
    <property type="match status" value="1"/>
</dbReference>
<dbReference type="AlphaFoldDB" id="A0A6A4II46"/>
<gene>
    <name evidence="2" type="ORF">BT96DRAFT_806337</name>
</gene>
<dbReference type="Proteomes" id="UP000799118">
    <property type="component" value="Unassembled WGS sequence"/>
</dbReference>
<accession>A0A6A4II46</accession>
<feature type="domain" description="Methyltransferase" evidence="1">
    <location>
        <begin position="77"/>
        <end position="165"/>
    </location>
</feature>
<dbReference type="PANTHER" id="PTHR43591">
    <property type="entry name" value="METHYLTRANSFERASE"/>
    <property type="match status" value="1"/>
</dbReference>
<protein>
    <submittedName>
        <fullName evidence="2">S-adenosyl-L-methionine-dependent methyltransferase</fullName>
    </submittedName>
</protein>
<dbReference type="GO" id="GO:0008168">
    <property type="term" value="F:methyltransferase activity"/>
    <property type="evidence" value="ECO:0007669"/>
    <property type="project" value="UniProtKB-KW"/>
</dbReference>
<keyword evidence="2" id="KW-0489">Methyltransferase</keyword>